<name>A0A4Z2FPM5_9TELE</name>
<gene>
    <name evidence="2" type="ORF">EYF80_046624</name>
</gene>
<feature type="region of interest" description="Disordered" evidence="1">
    <location>
        <begin position="112"/>
        <end position="139"/>
    </location>
</feature>
<dbReference type="Proteomes" id="UP000314294">
    <property type="component" value="Unassembled WGS sequence"/>
</dbReference>
<evidence type="ECO:0000313" key="3">
    <source>
        <dbReference type="Proteomes" id="UP000314294"/>
    </source>
</evidence>
<dbReference type="AlphaFoldDB" id="A0A4Z2FPM5"/>
<accession>A0A4Z2FPM5</accession>
<dbReference type="EMBL" id="SRLO01000983">
    <property type="protein sequence ID" value="TNN43177.1"/>
    <property type="molecule type" value="Genomic_DNA"/>
</dbReference>
<protein>
    <submittedName>
        <fullName evidence="2">Uncharacterized protein</fullName>
    </submittedName>
</protein>
<evidence type="ECO:0000313" key="2">
    <source>
        <dbReference type="EMBL" id="TNN43177.1"/>
    </source>
</evidence>
<proteinExistence type="predicted"/>
<sequence>MKNSTGQSHQATGLGERKRGREEERIHPISVPARPSFVSLTLLAIRLDASQYPPLCLSALSLNADALLCPSLPLSALYLSASIHPSLPPPRTRSLQLAAEEAHFARAEAANVCSPHPPIPPPPHPFSPGDAPDAASPSTPIFFDHTGGPLINLTSHKPKDFDR</sequence>
<keyword evidence="3" id="KW-1185">Reference proteome</keyword>
<reference evidence="2 3" key="1">
    <citation type="submission" date="2019-03" db="EMBL/GenBank/DDBJ databases">
        <title>First draft genome of Liparis tanakae, snailfish: a comprehensive survey of snailfish specific genes.</title>
        <authorList>
            <person name="Kim W."/>
            <person name="Song I."/>
            <person name="Jeong J.-H."/>
            <person name="Kim D."/>
            <person name="Kim S."/>
            <person name="Ryu S."/>
            <person name="Song J.Y."/>
            <person name="Lee S.K."/>
        </authorList>
    </citation>
    <scope>NUCLEOTIDE SEQUENCE [LARGE SCALE GENOMIC DNA]</scope>
    <source>
        <tissue evidence="2">Muscle</tissue>
    </source>
</reference>
<evidence type="ECO:0000256" key="1">
    <source>
        <dbReference type="SAM" id="MobiDB-lite"/>
    </source>
</evidence>
<feature type="compositionally biased region" description="Pro residues" evidence="1">
    <location>
        <begin position="115"/>
        <end position="126"/>
    </location>
</feature>
<organism evidence="2 3">
    <name type="scientific">Liparis tanakae</name>
    <name type="common">Tanaka's snailfish</name>
    <dbReference type="NCBI Taxonomy" id="230148"/>
    <lineage>
        <taxon>Eukaryota</taxon>
        <taxon>Metazoa</taxon>
        <taxon>Chordata</taxon>
        <taxon>Craniata</taxon>
        <taxon>Vertebrata</taxon>
        <taxon>Euteleostomi</taxon>
        <taxon>Actinopterygii</taxon>
        <taxon>Neopterygii</taxon>
        <taxon>Teleostei</taxon>
        <taxon>Neoteleostei</taxon>
        <taxon>Acanthomorphata</taxon>
        <taxon>Eupercaria</taxon>
        <taxon>Perciformes</taxon>
        <taxon>Cottioidei</taxon>
        <taxon>Cottales</taxon>
        <taxon>Liparidae</taxon>
        <taxon>Liparis</taxon>
    </lineage>
</organism>
<feature type="compositionally biased region" description="Polar residues" evidence="1">
    <location>
        <begin position="1"/>
        <end position="11"/>
    </location>
</feature>
<comment type="caution">
    <text evidence="2">The sequence shown here is derived from an EMBL/GenBank/DDBJ whole genome shotgun (WGS) entry which is preliminary data.</text>
</comment>
<feature type="compositionally biased region" description="Basic and acidic residues" evidence="1">
    <location>
        <begin position="15"/>
        <end position="27"/>
    </location>
</feature>
<feature type="region of interest" description="Disordered" evidence="1">
    <location>
        <begin position="1"/>
        <end position="28"/>
    </location>
</feature>